<evidence type="ECO:0000313" key="2">
    <source>
        <dbReference type="Proteomes" id="UP000694044"/>
    </source>
</evidence>
<dbReference type="AlphaFoldDB" id="A0A8T1V4U1"/>
<keyword evidence="2" id="KW-1185">Reference proteome</keyword>
<protein>
    <submittedName>
        <fullName evidence="1">Uncharacterized protein</fullName>
    </submittedName>
</protein>
<accession>A0A8T1V4U1</accession>
<dbReference type="EMBL" id="JAGDFM010000855">
    <property type="protein sequence ID" value="KAG7376001.1"/>
    <property type="molecule type" value="Genomic_DNA"/>
</dbReference>
<dbReference type="Proteomes" id="UP000694044">
    <property type="component" value="Unassembled WGS sequence"/>
</dbReference>
<dbReference type="OrthoDB" id="128754at2759"/>
<comment type="caution">
    <text evidence="1">The sequence shown here is derived from an EMBL/GenBank/DDBJ whole genome shotgun (WGS) entry which is preliminary data.</text>
</comment>
<proteinExistence type="predicted"/>
<name>A0A8T1V4U1_9STRA</name>
<organism evidence="1 2">
    <name type="scientific">Phytophthora pseudosyringae</name>
    <dbReference type="NCBI Taxonomy" id="221518"/>
    <lineage>
        <taxon>Eukaryota</taxon>
        <taxon>Sar</taxon>
        <taxon>Stramenopiles</taxon>
        <taxon>Oomycota</taxon>
        <taxon>Peronosporomycetes</taxon>
        <taxon>Peronosporales</taxon>
        <taxon>Peronosporaceae</taxon>
        <taxon>Phytophthora</taxon>
    </lineage>
</organism>
<evidence type="ECO:0000313" key="1">
    <source>
        <dbReference type="EMBL" id="KAG7376001.1"/>
    </source>
</evidence>
<sequence length="233" mass="25567">MEFDKLTFCQEGRQTVTTSILVLVSNASPLTPLLVVTVLSRSKPEFESLRHVADLISVYVDASVELPIARASKFGSLELLDRVLAGQAAFTSDEASSWSVRSLMQSQPYLQFQFTSSILRLDGEEAATAGCMEILDDFLDNDIDVQTEENALARYVAWGASDAANAVRAGHRRAVIWMYDHVNVEHRDEYDTVKAVAASGDVELAQGLLEKLVIDFEAGMREAAANGHLDIVK</sequence>
<gene>
    <name evidence="1" type="ORF">PHYPSEUDO_014694</name>
</gene>
<reference evidence="1" key="1">
    <citation type="submission" date="2021-02" db="EMBL/GenBank/DDBJ databases">
        <authorList>
            <person name="Palmer J.M."/>
        </authorList>
    </citation>
    <scope>NUCLEOTIDE SEQUENCE</scope>
    <source>
        <strain evidence="1">SCRP734</strain>
    </source>
</reference>